<gene>
    <name evidence="3" type="ORF">GCM10007096_18150</name>
</gene>
<dbReference type="PROSITE" id="PS51257">
    <property type="entry name" value="PROKAR_LIPOPROTEIN"/>
    <property type="match status" value="1"/>
</dbReference>
<reference evidence="3" key="1">
    <citation type="journal article" date="2014" name="Int. J. Syst. Evol. Microbiol.">
        <title>Complete genome sequence of Corynebacterium casei LMG S-19264T (=DSM 44701T), isolated from a smear-ripened cheese.</title>
        <authorList>
            <consortium name="US DOE Joint Genome Institute (JGI-PGF)"/>
            <person name="Walter F."/>
            <person name="Albersmeier A."/>
            <person name="Kalinowski J."/>
            <person name="Ruckert C."/>
        </authorList>
    </citation>
    <scope>NUCLEOTIDE SEQUENCE</scope>
    <source>
        <strain evidence="3">CGMCC 1.12777</strain>
    </source>
</reference>
<dbReference type="InterPro" id="IPR008972">
    <property type="entry name" value="Cupredoxin"/>
</dbReference>
<protein>
    <recommendedName>
        <fullName evidence="2">EfeO-type cupredoxin-like domain-containing protein</fullName>
    </recommendedName>
</protein>
<feature type="chain" id="PRO_5035228933" description="EfeO-type cupredoxin-like domain-containing protein" evidence="1">
    <location>
        <begin position="22"/>
        <end position="125"/>
    </location>
</feature>
<name>A0A8J3EM27_9BACL</name>
<dbReference type="SUPFAM" id="SSF49503">
    <property type="entry name" value="Cupredoxins"/>
    <property type="match status" value="1"/>
</dbReference>
<keyword evidence="4" id="KW-1185">Reference proteome</keyword>
<organism evidence="3 4">
    <name type="scientific">Pullulanibacillus pueri</name>
    <dbReference type="NCBI Taxonomy" id="1437324"/>
    <lineage>
        <taxon>Bacteria</taxon>
        <taxon>Bacillati</taxon>
        <taxon>Bacillota</taxon>
        <taxon>Bacilli</taxon>
        <taxon>Bacillales</taxon>
        <taxon>Sporolactobacillaceae</taxon>
        <taxon>Pullulanibacillus</taxon>
    </lineage>
</organism>
<comment type="caution">
    <text evidence="3">The sequence shown here is derived from an EMBL/GenBank/DDBJ whole genome shotgun (WGS) entry which is preliminary data.</text>
</comment>
<dbReference type="InterPro" id="IPR028096">
    <property type="entry name" value="EfeO_Cupredoxin"/>
</dbReference>
<evidence type="ECO:0000313" key="3">
    <source>
        <dbReference type="EMBL" id="GGH80962.1"/>
    </source>
</evidence>
<dbReference type="AlphaFoldDB" id="A0A8J3EM27"/>
<dbReference type="RefSeq" id="WP_188497085.1">
    <property type="nucleotide sequence ID" value="NZ_BMFV01000011.1"/>
</dbReference>
<reference evidence="3" key="2">
    <citation type="submission" date="2020-09" db="EMBL/GenBank/DDBJ databases">
        <authorList>
            <person name="Sun Q."/>
            <person name="Zhou Y."/>
        </authorList>
    </citation>
    <scope>NUCLEOTIDE SEQUENCE</scope>
    <source>
        <strain evidence="3">CGMCC 1.12777</strain>
    </source>
</reference>
<dbReference type="EMBL" id="BMFV01000011">
    <property type="protein sequence ID" value="GGH80962.1"/>
    <property type="molecule type" value="Genomic_DNA"/>
</dbReference>
<evidence type="ECO:0000259" key="2">
    <source>
        <dbReference type="Pfam" id="PF13473"/>
    </source>
</evidence>
<evidence type="ECO:0000313" key="4">
    <source>
        <dbReference type="Proteomes" id="UP000656813"/>
    </source>
</evidence>
<dbReference type="Proteomes" id="UP000656813">
    <property type="component" value="Unassembled WGS sequence"/>
</dbReference>
<proteinExistence type="predicted"/>
<dbReference type="Gene3D" id="2.60.40.420">
    <property type="entry name" value="Cupredoxins - blue copper proteins"/>
    <property type="match status" value="1"/>
</dbReference>
<feature type="domain" description="EfeO-type cupredoxin-like" evidence="2">
    <location>
        <begin position="34"/>
        <end position="110"/>
    </location>
</feature>
<accession>A0A8J3EM27</accession>
<feature type="signal peptide" evidence="1">
    <location>
        <begin position="1"/>
        <end position="21"/>
    </location>
</feature>
<evidence type="ECO:0000256" key="1">
    <source>
        <dbReference type="SAM" id="SignalP"/>
    </source>
</evidence>
<keyword evidence="1" id="KW-0732">Signal</keyword>
<sequence>MGKKFVCFISIVGLLILGVAACGNSEGSVSSKQSDSVAADGNSLTITATNFQFNSQTYKVPAGKELTIHFKSKEGHHGIKIEGTNIDIKGEGSAKVTFKPGTYKISCNVFCGSGHAKMQSKIVAE</sequence>
<dbReference type="Pfam" id="PF13473">
    <property type="entry name" value="Cupredoxin_1"/>
    <property type="match status" value="1"/>
</dbReference>